<proteinExistence type="predicted"/>
<accession>A0A0V1L331</accession>
<keyword evidence="2" id="KW-1185">Reference proteome</keyword>
<sequence length="65" mass="7501">MQKYIRLKNYHFQRFNVYQFVAYVDAPKVKKADAPRIGRKCVSEVSRRALDALGVLLNGLSETAR</sequence>
<comment type="caution">
    <text evidence="1">The sequence shown here is derived from an EMBL/GenBank/DDBJ whole genome shotgun (WGS) entry which is preliminary data.</text>
</comment>
<evidence type="ECO:0000313" key="2">
    <source>
        <dbReference type="Proteomes" id="UP000054721"/>
    </source>
</evidence>
<protein>
    <submittedName>
        <fullName evidence="1">Uncharacterized protein</fullName>
    </submittedName>
</protein>
<organism evidence="1 2">
    <name type="scientific">Trichinella nativa</name>
    <dbReference type="NCBI Taxonomy" id="6335"/>
    <lineage>
        <taxon>Eukaryota</taxon>
        <taxon>Metazoa</taxon>
        <taxon>Ecdysozoa</taxon>
        <taxon>Nematoda</taxon>
        <taxon>Enoplea</taxon>
        <taxon>Dorylaimia</taxon>
        <taxon>Trichinellida</taxon>
        <taxon>Trichinellidae</taxon>
        <taxon>Trichinella</taxon>
    </lineage>
</organism>
<name>A0A0V1L331_9BILA</name>
<reference evidence="1 2" key="1">
    <citation type="submission" date="2015-05" db="EMBL/GenBank/DDBJ databases">
        <title>Evolution of Trichinella species and genotypes.</title>
        <authorList>
            <person name="Korhonen P.K."/>
            <person name="Edoardo P."/>
            <person name="Giuseppe L.R."/>
            <person name="Gasser R.B."/>
        </authorList>
    </citation>
    <scope>NUCLEOTIDE SEQUENCE [LARGE SCALE GENOMIC DNA]</scope>
    <source>
        <strain evidence="1">ISS10</strain>
    </source>
</reference>
<evidence type="ECO:0000313" key="1">
    <source>
        <dbReference type="EMBL" id="KRZ53944.1"/>
    </source>
</evidence>
<dbReference type="EMBL" id="JYDW01000150">
    <property type="protein sequence ID" value="KRZ53944.1"/>
    <property type="molecule type" value="Genomic_DNA"/>
</dbReference>
<gene>
    <name evidence="1" type="ORF">T02_8758</name>
</gene>
<dbReference type="Proteomes" id="UP000054721">
    <property type="component" value="Unassembled WGS sequence"/>
</dbReference>
<dbReference type="AlphaFoldDB" id="A0A0V1L331"/>